<gene>
    <name evidence="2" type="ORF">PLEOSDRAFT_1108153</name>
</gene>
<evidence type="ECO:0000259" key="1">
    <source>
        <dbReference type="Pfam" id="PF00724"/>
    </source>
</evidence>
<dbReference type="InterPro" id="IPR045247">
    <property type="entry name" value="Oye-like"/>
</dbReference>
<sequence>MSASTPALFSPIQVGRVNLQHRIALCPLTRYRATKAHTPIVPVVREYYRQRGSAGGTLLITEGTFISPEAGGYDNVPGIWSDEQIEAWKQITDAVHAQGSYIYLQLWALGRAGNPDILAAEGLPYVSASDIPLKSVVPRPLSVPEIKSYVEKFTKAASNAVNRAGFDGVEVHGANGYLVDQFLQDVTNKRTDEYGGGVEGRTRFALEILEAVTKEVGPDRTAIRISPWGKFQNMRMEDPKPTFSHLVTQIRQRFPGLAYIHAVEPRIADGTVKAESEVPEYEENDFLRKIWAPRPFISAGGYTRELALKVAEEKGDIIASGKLFLSNPDLVQRWKKNLTQNAWDTSTFYIPGDASGKGYIDYPFAGSE</sequence>
<proteinExistence type="predicted"/>
<dbReference type="GO" id="GO:0016491">
    <property type="term" value="F:oxidoreductase activity"/>
    <property type="evidence" value="ECO:0007669"/>
    <property type="project" value="InterPro"/>
</dbReference>
<dbReference type="AlphaFoldDB" id="A0A067NHS4"/>
<dbReference type="SUPFAM" id="SSF51395">
    <property type="entry name" value="FMN-linked oxidoreductases"/>
    <property type="match status" value="1"/>
</dbReference>
<dbReference type="EMBL" id="KL198012">
    <property type="protein sequence ID" value="KDQ23672.1"/>
    <property type="molecule type" value="Genomic_DNA"/>
</dbReference>
<dbReference type="InterPro" id="IPR013785">
    <property type="entry name" value="Aldolase_TIM"/>
</dbReference>
<evidence type="ECO:0000313" key="2">
    <source>
        <dbReference type="EMBL" id="KDQ23672.1"/>
    </source>
</evidence>
<dbReference type="GO" id="GO:0010181">
    <property type="term" value="F:FMN binding"/>
    <property type="evidence" value="ECO:0007669"/>
    <property type="project" value="InterPro"/>
</dbReference>
<dbReference type="PANTHER" id="PTHR22893:SF91">
    <property type="entry name" value="NADPH DEHYDROGENASE 2-RELATED"/>
    <property type="match status" value="1"/>
</dbReference>
<reference evidence="3" key="1">
    <citation type="journal article" date="2014" name="Proc. Natl. Acad. Sci. U.S.A.">
        <title>Extensive sampling of basidiomycete genomes demonstrates inadequacy of the white-rot/brown-rot paradigm for wood decay fungi.</title>
        <authorList>
            <person name="Riley R."/>
            <person name="Salamov A.A."/>
            <person name="Brown D.W."/>
            <person name="Nagy L.G."/>
            <person name="Floudas D."/>
            <person name="Held B.W."/>
            <person name="Levasseur A."/>
            <person name="Lombard V."/>
            <person name="Morin E."/>
            <person name="Otillar R."/>
            <person name="Lindquist E.A."/>
            <person name="Sun H."/>
            <person name="LaButti K.M."/>
            <person name="Schmutz J."/>
            <person name="Jabbour D."/>
            <person name="Luo H."/>
            <person name="Baker S.E."/>
            <person name="Pisabarro A.G."/>
            <person name="Walton J.D."/>
            <person name="Blanchette R.A."/>
            <person name="Henrissat B."/>
            <person name="Martin F."/>
            <person name="Cullen D."/>
            <person name="Hibbett D.S."/>
            <person name="Grigoriev I.V."/>
        </authorList>
    </citation>
    <scope>NUCLEOTIDE SEQUENCE [LARGE SCALE GENOMIC DNA]</scope>
    <source>
        <strain evidence="3">PC15</strain>
    </source>
</reference>
<dbReference type="CDD" id="cd02933">
    <property type="entry name" value="OYE_like_FMN"/>
    <property type="match status" value="1"/>
</dbReference>
<dbReference type="VEuPathDB" id="FungiDB:PLEOSDRAFT_1108153"/>
<dbReference type="PANTHER" id="PTHR22893">
    <property type="entry name" value="NADH OXIDOREDUCTASE-RELATED"/>
    <property type="match status" value="1"/>
</dbReference>
<dbReference type="Pfam" id="PF00724">
    <property type="entry name" value="Oxidored_FMN"/>
    <property type="match status" value="1"/>
</dbReference>
<dbReference type="HOGENOM" id="CLU_012153_0_0_1"/>
<dbReference type="FunFam" id="3.20.20.70:FF:000138">
    <property type="entry name" value="NADPH dehydrogenase 1"/>
    <property type="match status" value="1"/>
</dbReference>
<dbReference type="FunCoup" id="A0A067NHS4">
    <property type="interactions" value="259"/>
</dbReference>
<evidence type="ECO:0000313" key="3">
    <source>
        <dbReference type="Proteomes" id="UP000027073"/>
    </source>
</evidence>
<dbReference type="STRING" id="1137138.A0A067NHS4"/>
<dbReference type="InParanoid" id="A0A067NHS4"/>
<dbReference type="Gene3D" id="3.20.20.70">
    <property type="entry name" value="Aldolase class I"/>
    <property type="match status" value="1"/>
</dbReference>
<dbReference type="OrthoDB" id="276546at2759"/>
<dbReference type="InterPro" id="IPR001155">
    <property type="entry name" value="OxRdtase_FMN_N"/>
</dbReference>
<protein>
    <recommendedName>
        <fullName evidence="1">NADH:flavin oxidoreductase/NADH oxidase N-terminal domain-containing protein</fullName>
    </recommendedName>
</protein>
<accession>A0A067NHS4</accession>
<organism evidence="2 3">
    <name type="scientific">Pleurotus ostreatus (strain PC15)</name>
    <name type="common">Oyster mushroom</name>
    <dbReference type="NCBI Taxonomy" id="1137138"/>
    <lineage>
        <taxon>Eukaryota</taxon>
        <taxon>Fungi</taxon>
        <taxon>Dikarya</taxon>
        <taxon>Basidiomycota</taxon>
        <taxon>Agaricomycotina</taxon>
        <taxon>Agaricomycetes</taxon>
        <taxon>Agaricomycetidae</taxon>
        <taxon>Agaricales</taxon>
        <taxon>Pleurotineae</taxon>
        <taxon>Pleurotaceae</taxon>
        <taxon>Pleurotus</taxon>
    </lineage>
</organism>
<dbReference type="Proteomes" id="UP000027073">
    <property type="component" value="Unassembled WGS sequence"/>
</dbReference>
<feature type="domain" description="NADH:flavin oxidoreductase/NADH oxidase N-terminal" evidence="1">
    <location>
        <begin position="8"/>
        <end position="341"/>
    </location>
</feature>
<name>A0A067NHS4_PLEO1</name>